<feature type="transmembrane region" description="Helical" evidence="7">
    <location>
        <begin position="338"/>
        <end position="359"/>
    </location>
</feature>
<feature type="transmembrane region" description="Helical" evidence="7">
    <location>
        <begin position="98"/>
        <end position="119"/>
    </location>
</feature>
<keyword evidence="10" id="KW-1185">Reference proteome</keyword>
<evidence type="ECO:0000256" key="3">
    <source>
        <dbReference type="ARBA" id="ARBA00022692"/>
    </source>
</evidence>
<evidence type="ECO:0000313" key="9">
    <source>
        <dbReference type="EMBL" id="KAL2785703.1"/>
    </source>
</evidence>
<feature type="transmembrane region" description="Helical" evidence="7">
    <location>
        <begin position="433"/>
        <end position="455"/>
    </location>
</feature>
<organism evidence="9 10">
    <name type="scientific">Aspergillus keveii</name>
    <dbReference type="NCBI Taxonomy" id="714993"/>
    <lineage>
        <taxon>Eukaryota</taxon>
        <taxon>Fungi</taxon>
        <taxon>Dikarya</taxon>
        <taxon>Ascomycota</taxon>
        <taxon>Pezizomycotina</taxon>
        <taxon>Eurotiomycetes</taxon>
        <taxon>Eurotiomycetidae</taxon>
        <taxon>Eurotiales</taxon>
        <taxon>Aspergillaceae</taxon>
        <taxon>Aspergillus</taxon>
        <taxon>Aspergillus subgen. Nidulantes</taxon>
    </lineage>
</organism>
<feature type="region of interest" description="Disordered" evidence="6">
    <location>
        <begin position="1"/>
        <end position="27"/>
    </location>
</feature>
<evidence type="ECO:0000256" key="2">
    <source>
        <dbReference type="ARBA" id="ARBA00010992"/>
    </source>
</evidence>
<gene>
    <name evidence="9" type="ORF">BJX66DRAFT_347299</name>
</gene>
<feature type="transmembrane region" description="Helical" evidence="7">
    <location>
        <begin position="150"/>
        <end position="169"/>
    </location>
</feature>
<dbReference type="InterPro" id="IPR036259">
    <property type="entry name" value="MFS_trans_sf"/>
</dbReference>
<keyword evidence="5 7" id="KW-0472">Membrane</keyword>
<dbReference type="Pfam" id="PF00083">
    <property type="entry name" value="Sugar_tr"/>
    <property type="match status" value="1"/>
</dbReference>
<feature type="transmembrane region" description="Helical" evidence="7">
    <location>
        <begin position="393"/>
        <end position="412"/>
    </location>
</feature>
<dbReference type="InterPro" id="IPR050360">
    <property type="entry name" value="MFS_Sugar_Transporters"/>
</dbReference>
<keyword evidence="3 7" id="KW-0812">Transmembrane</keyword>
<dbReference type="SUPFAM" id="SSF103473">
    <property type="entry name" value="MFS general substrate transporter"/>
    <property type="match status" value="1"/>
</dbReference>
<dbReference type="EMBL" id="JBFTWV010000136">
    <property type="protein sequence ID" value="KAL2785703.1"/>
    <property type="molecule type" value="Genomic_DNA"/>
</dbReference>
<reference evidence="9 10" key="1">
    <citation type="submission" date="2024-07" db="EMBL/GenBank/DDBJ databases">
        <title>Section-level genome sequencing and comparative genomics of Aspergillus sections Usti and Cavernicolus.</title>
        <authorList>
            <consortium name="Lawrence Berkeley National Laboratory"/>
            <person name="Nybo J.L."/>
            <person name="Vesth T.C."/>
            <person name="Theobald S."/>
            <person name="Frisvad J.C."/>
            <person name="Larsen T.O."/>
            <person name="Kjaerboelling I."/>
            <person name="Rothschild-Mancinelli K."/>
            <person name="Lyhne E.K."/>
            <person name="Kogle M.E."/>
            <person name="Barry K."/>
            <person name="Clum A."/>
            <person name="Na H."/>
            <person name="Ledsgaard L."/>
            <person name="Lin J."/>
            <person name="Lipzen A."/>
            <person name="Kuo A."/>
            <person name="Riley R."/>
            <person name="Mondo S."/>
            <person name="Labutti K."/>
            <person name="Haridas S."/>
            <person name="Pangalinan J."/>
            <person name="Salamov A.A."/>
            <person name="Simmons B.A."/>
            <person name="Magnuson J.K."/>
            <person name="Chen J."/>
            <person name="Drula E."/>
            <person name="Henrissat B."/>
            <person name="Wiebenga A."/>
            <person name="Lubbers R.J."/>
            <person name="Gomes A.C."/>
            <person name="Makela M.R."/>
            <person name="Stajich J."/>
            <person name="Grigoriev I.V."/>
            <person name="Mortensen U.H."/>
            <person name="De Vries R.P."/>
            <person name="Baker S.E."/>
            <person name="Andersen M.R."/>
        </authorList>
    </citation>
    <scope>NUCLEOTIDE SEQUENCE [LARGE SCALE GENOMIC DNA]</scope>
    <source>
        <strain evidence="9 10">CBS 209.92</strain>
    </source>
</reference>
<feature type="transmembrane region" description="Helical" evidence="7">
    <location>
        <begin position="467"/>
        <end position="485"/>
    </location>
</feature>
<evidence type="ECO:0000313" key="10">
    <source>
        <dbReference type="Proteomes" id="UP001610563"/>
    </source>
</evidence>
<feature type="domain" description="Major facilitator superfamily (MFS) profile" evidence="8">
    <location>
        <begin position="47"/>
        <end position="489"/>
    </location>
</feature>
<evidence type="ECO:0000256" key="5">
    <source>
        <dbReference type="ARBA" id="ARBA00023136"/>
    </source>
</evidence>
<proteinExistence type="inferred from homology"/>
<sequence>MTEPDAASHKAQTTPNTAHIESTPATAPEEDTGVFRALLCYPVLVALSIYANLGAAMYAYDNFALSFCLSMISFQLNYGDLVTLDTGAIYIIPARWQSLWAALPQVMTGVGAFCSGMLADRFSRRTNFTLSGLFSTAGIAVIYISSMRGVFLAGKMINAFGLGLAVATGQTYVSEIAPTRLRGILLSGYVIGMLAAGYLSLERLTWLSDSAYKNIIAGGWAWSGIILLFAWVVPESPVYYIREGNVNKARKAFERIYPKGTDIDRLLEDAIRTNEEEKATAALAEGTSYLECFKGTNWRRMRIVLYCNGLNQFLGSTFAGQGPYFLTSAGLGPHELKLITQVFLGLGVPVTLGIIFLVGKIRRRTALLSGITLCVVIYLPMGIAGCWPRNTKALWCVGVLLQLVTLLGVSPTTAPAQTIAAEIPALRLKAKSLAIGFLLNYVFSAIFNVVMPYLFTPSEGNLGGKTGFIFLATSIIGWMVIYFEVPKTKDISYDQLDRLFLHKTPTRRFVSAVAEAGDDDNKT</sequence>
<dbReference type="Proteomes" id="UP001610563">
    <property type="component" value="Unassembled WGS sequence"/>
</dbReference>
<feature type="transmembrane region" description="Helical" evidence="7">
    <location>
        <begin position="60"/>
        <end position="78"/>
    </location>
</feature>
<evidence type="ECO:0000259" key="8">
    <source>
        <dbReference type="PROSITE" id="PS50850"/>
    </source>
</evidence>
<comment type="subcellular location">
    <subcellularLocation>
        <location evidence="1">Membrane</location>
        <topology evidence="1">Multi-pass membrane protein</topology>
    </subcellularLocation>
</comment>
<feature type="transmembrane region" description="Helical" evidence="7">
    <location>
        <begin position="220"/>
        <end position="241"/>
    </location>
</feature>
<dbReference type="InterPro" id="IPR005828">
    <property type="entry name" value="MFS_sugar_transport-like"/>
</dbReference>
<feature type="transmembrane region" description="Helical" evidence="7">
    <location>
        <begin position="181"/>
        <end position="200"/>
    </location>
</feature>
<evidence type="ECO:0000256" key="4">
    <source>
        <dbReference type="ARBA" id="ARBA00022989"/>
    </source>
</evidence>
<dbReference type="PROSITE" id="PS50850">
    <property type="entry name" value="MFS"/>
    <property type="match status" value="1"/>
</dbReference>
<evidence type="ECO:0000256" key="1">
    <source>
        <dbReference type="ARBA" id="ARBA00004141"/>
    </source>
</evidence>
<feature type="transmembrane region" description="Helical" evidence="7">
    <location>
        <begin position="34"/>
        <end position="53"/>
    </location>
</feature>
<feature type="transmembrane region" description="Helical" evidence="7">
    <location>
        <begin position="366"/>
        <end position="387"/>
    </location>
</feature>
<dbReference type="Gene3D" id="1.20.1250.20">
    <property type="entry name" value="MFS general substrate transporter like domains"/>
    <property type="match status" value="1"/>
</dbReference>
<keyword evidence="4 7" id="KW-1133">Transmembrane helix</keyword>
<feature type="compositionally biased region" description="Polar residues" evidence="6">
    <location>
        <begin position="10"/>
        <end position="25"/>
    </location>
</feature>
<dbReference type="InterPro" id="IPR020846">
    <property type="entry name" value="MFS_dom"/>
</dbReference>
<dbReference type="PANTHER" id="PTHR48022">
    <property type="entry name" value="PLASTIDIC GLUCOSE TRANSPORTER 4"/>
    <property type="match status" value="1"/>
</dbReference>
<comment type="similarity">
    <text evidence="2">Belongs to the major facilitator superfamily. Sugar transporter (TC 2.A.1.1) family.</text>
</comment>
<accession>A0ABR4FR13</accession>
<protein>
    <submittedName>
        <fullName evidence="9">Maltose permease Mal61</fullName>
    </submittedName>
</protein>
<evidence type="ECO:0000256" key="7">
    <source>
        <dbReference type="SAM" id="Phobius"/>
    </source>
</evidence>
<feature type="transmembrane region" description="Helical" evidence="7">
    <location>
        <begin position="303"/>
        <end position="326"/>
    </location>
</feature>
<evidence type="ECO:0000256" key="6">
    <source>
        <dbReference type="SAM" id="MobiDB-lite"/>
    </source>
</evidence>
<feature type="transmembrane region" description="Helical" evidence="7">
    <location>
        <begin position="126"/>
        <end position="144"/>
    </location>
</feature>
<dbReference type="PANTHER" id="PTHR48022:SF5">
    <property type="entry name" value="ALPHA-GLUCOSIDES PERMEASE MPH2-RELATED"/>
    <property type="match status" value="1"/>
</dbReference>
<name>A0ABR4FR13_9EURO</name>
<comment type="caution">
    <text evidence="9">The sequence shown here is derived from an EMBL/GenBank/DDBJ whole genome shotgun (WGS) entry which is preliminary data.</text>
</comment>